<evidence type="ECO:0000313" key="2">
    <source>
        <dbReference type="EMBL" id="PWZ10922.1"/>
    </source>
</evidence>
<dbReference type="GO" id="GO:0009910">
    <property type="term" value="P:negative regulation of flower development"/>
    <property type="evidence" value="ECO:0007669"/>
    <property type="project" value="InterPro"/>
</dbReference>
<dbReference type="InterPro" id="IPR034583">
    <property type="entry name" value="EMF1"/>
</dbReference>
<name>A0A3L6DQC5_MAIZE</name>
<organism evidence="2">
    <name type="scientific">Zea mays</name>
    <name type="common">Maize</name>
    <dbReference type="NCBI Taxonomy" id="4577"/>
    <lineage>
        <taxon>Eukaryota</taxon>
        <taxon>Viridiplantae</taxon>
        <taxon>Streptophyta</taxon>
        <taxon>Embryophyta</taxon>
        <taxon>Tracheophyta</taxon>
        <taxon>Spermatophyta</taxon>
        <taxon>Magnoliopsida</taxon>
        <taxon>Liliopsida</taxon>
        <taxon>Poales</taxon>
        <taxon>Poaceae</taxon>
        <taxon>PACMAD clade</taxon>
        <taxon>Panicoideae</taxon>
        <taxon>Andropogonodae</taxon>
        <taxon>Andropogoneae</taxon>
        <taxon>Tripsacinae</taxon>
        <taxon>Zea</taxon>
    </lineage>
</organism>
<feature type="region of interest" description="Disordered" evidence="1">
    <location>
        <begin position="243"/>
        <end position="282"/>
    </location>
</feature>
<dbReference type="Proteomes" id="UP000251960">
    <property type="component" value="Chromosome 8"/>
</dbReference>
<dbReference type="PANTHER" id="PTHR35504">
    <property type="entry name" value="PROTEIN EMBRYONIC FLOWER 1"/>
    <property type="match status" value="1"/>
</dbReference>
<gene>
    <name evidence="2" type="ORF">Zm00014a_025541</name>
</gene>
<dbReference type="AlphaFoldDB" id="A0A3L6DQC5"/>
<dbReference type="PANTHER" id="PTHR35504:SF1">
    <property type="entry name" value="PROTEIN EMBRYONIC FLOWER 1"/>
    <property type="match status" value="1"/>
</dbReference>
<accession>A0A3L6DQC5</accession>
<dbReference type="ExpressionAtlas" id="A0A3L6DQC5">
    <property type="expression patterns" value="baseline and differential"/>
</dbReference>
<proteinExistence type="predicted"/>
<dbReference type="EMBL" id="NCVQ01000009">
    <property type="protein sequence ID" value="PWZ10922.1"/>
    <property type="molecule type" value="Genomic_DNA"/>
</dbReference>
<dbReference type="GO" id="GO:0048367">
    <property type="term" value="P:shoot system development"/>
    <property type="evidence" value="ECO:0007669"/>
    <property type="project" value="InterPro"/>
</dbReference>
<evidence type="ECO:0000256" key="1">
    <source>
        <dbReference type="SAM" id="MobiDB-lite"/>
    </source>
</evidence>
<dbReference type="GO" id="GO:0045892">
    <property type="term" value="P:negative regulation of DNA-templated transcription"/>
    <property type="evidence" value="ECO:0007669"/>
    <property type="project" value="InterPro"/>
</dbReference>
<comment type="caution">
    <text evidence="2">The sequence shown here is derived from an EMBL/GenBank/DDBJ whole genome shotgun (WGS) entry which is preliminary data.</text>
</comment>
<sequence>MEELRCLSTVAESDDTPAEQECHHFSLRGYVAMLQKKDPKLCSHIFYNQPQYDEHHDSSPVLVSKYHRWDCSRCLDSVEVSGHWPTSENVSMQQDGMNDGCSISIVRILPNSVDSRRLFSCTQQSSQGNDRLTLSKTAQECNSKCSSPGNKAITAMNVPVPEENVPEALVDTRVLSIEVLQASPNSIDLSANILNAVSKDVSDLPDDVEENSTQNPHSLKPCVAPNEDENNIANDALNEPNVCKPVSGHKSKQVCNMGPRRASSKRNVESDGKRKRNKSTKLPGISDLKFCQRKPKKTRLLSELIGSEQVGVSADAVQVDHTNSVDLCEGGKRKMHLEVGKGNDNTNQQVDEIQSRAVKNKAKYTGVDKLEDGSSLMNWLKSTNKEVRTKKKDSEHKNLDSSSISRSYPDIVASNDMHHDFLPSVGDVGQANVPSTTSAKHGNGNAQNDKLEQNMQKMDGLCENESRNLKQRFFSNEKSTILLKRKLLSTSVVHDENIENSNIKRDMLRSDDLPQMEPEGSVQRCLAKVSLGKQKIQNVSGLHKKNIPKNKKGKQKVHEKQNVIDDFPMDIVELLARNQHERQLMTDTNSLENCHTQSKVAQVDCAAFAAKGCPINASNEFNTNFQKSLASESKQKSLQDQASSSTEAANVNPQDLHTQKSSQCHAASSTSTEVPNGQPPESQMQNSLQVHVLPIKRSFIVYPSKLPVLDDILECTQEQQTQFHRDEGVTIACTSPMFSHHQHIAEVPARSWRNNGEKKLMWDSFKTASRNSLTSSYDFQFGNRLQEVHSSPSHAYGASSNYAAHQPVIVAVDQPRSVPSTTSTMEAGVFTAGWNALQLGSVSSLANPEYRLPRYGTGQPCTGGNGRTVHPLDKLVRKDICVTNRNPADFTVISDMNEYMRSL</sequence>
<feature type="region of interest" description="Disordered" evidence="1">
    <location>
        <begin position="632"/>
        <end position="686"/>
    </location>
</feature>
<reference evidence="2" key="1">
    <citation type="journal article" date="2018" name="Nat. Genet.">
        <title>Extensive intraspecific gene order and gene structural variations between Mo17 and other maize genomes.</title>
        <authorList>
            <person name="Sun S."/>
            <person name="Zhou Y."/>
            <person name="Chen J."/>
            <person name="Shi J."/>
            <person name="Zhao H."/>
            <person name="Zhao H."/>
            <person name="Song W."/>
            <person name="Zhang M."/>
            <person name="Cui Y."/>
            <person name="Dong X."/>
            <person name="Liu H."/>
            <person name="Ma X."/>
            <person name="Jiao Y."/>
            <person name="Wang B."/>
            <person name="Wei X."/>
            <person name="Stein J.C."/>
            <person name="Glaubitz J.C."/>
            <person name="Lu F."/>
            <person name="Yu G."/>
            <person name="Liang C."/>
            <person name="Fengler K."/>
            <person name="Li B."/>
            <person name="Rafalski A."/>
            <person name="Schnable P.S."/>
            <person name="Ware D.H."/>
            <person name="Buckler E.S."/>
            <person name="Lai J."/>
        </authorList>
    </citation>
    <scope>NUCLEOTIDE SEQUENCE [LARGE SCALE GENOMIC DNA]</scope>
    <source>
        <tissue evidence="2">Seedling</tissue>
    </source>
</reference>
<protein>
    <recommendedName>
        <fullName evidence="3">Embryonic flower 1-like protein</fullName>
    </recommendedName>
</protein>
<evidence type="ECO:0008006" key="3">
    <source>
        <dbReference type="Google" id="ProtNLM"/>
    </source>
</evidence>